<proteinExistence type="predicted"/>
<comment type="subcellular location">
    <subcellularLocation>
        <location evidence="1">Nucleus</location>
    </subcellularLocation>
</comment>
<gene>
    <name evidence="13" type="ORF">LUZ63_000245</name>
</gene>
<evidence type="ECO:0000313" key="14">
    <source>
        <dbReference type="Proteomes" id="UP001151287"/>
    </source>
</evidence>
<keyword evidence="5" id="KW-0862">Zinc</keyword>
<feature type="compositionally biased region" description="Low complexity" evidence="11">
    <location>
        <begin position="560"/>
        <end position="577"/>
    </location>
</feature>
<reference evidence="13" key="1">
    <citation type="journal article" date="2022" name="Cell">
        <title>Repeat-based holocentromeres influence genome architecture and karyotype evolution.</title>
        <authorList>
            <person name="Hofstatter P.G."/>
            <person name="Thangavel G."/>
            <person name="Lux T."/>
            <person name="Neumann P."/>
            <person name="Vondrak T."/>
            <person name="Novak P."/>
            <person name="Zhang M."/>
            <person name="Costa L."/>
            <person name="Castellani M."/>
            <person name="Scott A."/>
            <person name="Toegelov H."/>
            <person name="Fuchs J."/>
            <person name="Mata-Sucre Y."/>
            <person name="Dias Y."/>
            <person name="Vanzela A.L.L."/>
            <person name="Huettel B."/>
            <person name="Almeida C.C.S."/>
            <person name="Simkova H."/>
            <person name="Souza G."/>
            <person name="Pedrosa-Harand A."/>
            <person name="Macas J."/>
            <person name="Mayer K.F.X."/>
            <person name="Houben A."/>
            <person name="Marques A."/>
        </authorList>
    </citation>
    <scope>NUCLEOTIDE SEQUENCE</scope>
    <source>
        <strain evidence="13">RhyBre1mFocal</strain>
    </source>
</reference>
<feature type="region of interest" description="Disordered" evidence="11">
    <location>
        <begin position="1"/>
        <end position="63"/>
    </location>
</feature>
<dbReference type="InterPro" id="IPR008906">
    <property type="entry name" value="HATC_C_dom"/>
</dbReference>
<evidence type="ECO:0000256" key="8">
    <source>
        <dbReference type="ARBA" id="ARBA00023163"/>
    </source>
</evidence>
<feature type="region of interest" description="Disordered" evidence="11">
    <location>
        <begin position="560"/>
        <end position="584"/>
    </location>
</feature>
<name>A0A9Q0HVZ8_9POAL</name>
<feature type="compositionally biased region" description="Acidic residues" evidence="11">
    <location>
        <begin position="9"/>
        <end position="22"/>
    </location>
</feature>
<keyword evidence="3" id="KW-0479">Metal-binding</keyword>
<dbReference type="PANTHER" id="PTHR46481">
    <property type="entry name" value="ZINC FINGER BED DOMAIN-CONTAINING PROTEIN 4"/>
    <property type="match status" value="1"/>
</dbReference>
<dbReference type="GO" id="GO:0046983">
    <property type="term" value="F:protein dimerization activity"/>
    <property type="evidence" value="ECO:0007669"/>
    <property type="project" value="InterPro"/>
</dbReference>
<dbReference type="EMBL" id="JAMQYH010000001">
    <property type="protein sequence ID" value="KAJ1700466.1"/>
    <property type="molecule type" value="Genomic_DNA"/>
</dbReference>
<feature type="domain" description="BED-type" evidence="12">
    <location>
        <begin position="74"/>
        <end position="131"/>
    </location>
</feature>
<evidence type="ECO:0000256" key="11">
    <source>
        <dbReference type="SAM" id="MobiDB-lite"/>
    </source>
</evidence>
<evidence type="ECO:0000256" key="9">
    <source>
        <dbReference type="ARBA" id="ARBA00023242"/>
    </source>
</evidence>
<organism evidence="13 14">
    <name type="scientific">Rhynchospora breviuscula</name>
    <dbReference type="NCBI Taxonomy" id="2022672"/>
    <lineage>
        <taxon>Eukaryota</taxon>
        <taxon>Viridiplantae</taxon>
        <taxon>Streptophyta</taxon>
        <taxon>Embryophyta</taxon>
        <taxon>Tracheophyta</taxon>
        <taxon>Spermatophyta</taxon>
        <taxon>Magnoliopsida</taxon>
        <taxon>Liliopsida</taxon>
        <taxon>Poales</taxon>
        <taxon>Cyperaceae</taxon>
        <taxon>Cyperoideae</taxon>
        <taxon>Rhynchosporeae</taxon>
        <taxon>Rhynchospora</taxon>
    </lineage>
</organism>
<dbReference type="GO" id="GO:0008270">
    <property type="term" value="F:zinc ion binding"/>
    <property type="evidence" value="ECO:0007669"/>
    <property type="project" value="UniProtKB-KW"/>
</dbReference>
<accession>A0A9Q0HVZ8</accession>
<evidence type="ECO:0000256" key="6">
    <source>
        <dbReference type="ARBA" id="ARBA00023015"/>
    </source>
</evidence>
<dbReference type="InterPro" id="IPR012337">
    <property type="entry name" value="RNaseH-like_sf"/>
</dbReference>
<dbReference type="InterPro" id="IPR025525">
    <property type="entry name" value="hAT-like_transposase_RNase-H"/>
</dbReference>
<dbReference type="InterPro" id="IPR052035">
    <property type="entry name" value="ZnF_BED_domain_contain"/>
</dbReference>
<evidence type="ECO:0000256" key="1">
    <source>
        <dbReference type="ARBA" id="ARBA00004123"/>
    </source>
</evidence>
<evidence type="ECO:0000256" key="4">
    <source>
        <dbReference type="ARBA" id="ARBA00022771"/>
    </source>
</evidence>
<dbReference type="Pfam" id="PF05699">
    <property type="entry name" value="Dimer_Tnp_hAT"/>
    <property type="match status" value="1"/>
</dbReference>
<evidence type="ECO:0000256" key="7">
    <source>
        <dbReference type="ARBA" id="ARBA00023125"/>
    </source>
</evidence>
<evidence type="ECO:0000256" key="2">
    <source>
        <dbReference type="ARBA" id="ARBA00011738"/>
    </source>
</evidence>
<dbReference type="PROSITE" id="PS50808">
    <property type="entry name" value="ZF_BED"/>
    <property type="match status" value="1"/>
</dbReference>
<dbReference type="SUPFAM" id="SSF53098">
    <property type="entry name" value="Ribonuclease H-like"/>
    <property type="match status" value="1"/>
</dbReference>
<comment type="subunit">
    <text evidence="2">Homodimer.</text>
</comment>
<keyword evidence="4 10" id="KW-0863">Zinc-finger</keyword>
<keyword evidence="7" id="KW-0238">DNA-binding</keyword>
<dbReference type="Proteomes" id="UP001151287">
    <property type="component" value="Unassembled WGS sequence"/>
</dbReference>
<dbReference type="OrthoDB" id="1935496at2759"/>
<comment type="caution">
    <text evidence="13">The sequence shown here is derived from an EMBL/GenBank/DDBJ whole genome shotgun (WGS) entry which is preliminary data.</text>
</comment>
<evidence type="ECO:0000259" key="12">
    <source>
        <dbReference type="PROSITE" id="PS50808"/>
    </source>
</evidence>
<dbReference type="PANTHER" id="PTHR46481:SF10">
    <property type="entry name" value="ZINC FINGER BED DOMAIN-CONTAINING PROTEIN 39"/>
    <property type="match status" value="1"/>
</dbReference>
<dbReference type="SUPFAM" id="SSF57667">
    <property type="entry name" value="beta-beta-alpha zinc fingers"/>
    <property type="match status" value="1"/>
</dbReference>
<dbReference type="GO" id="GO:0003677">
    <property type="term" value="F:DNA binding"/>
    <property type="evidence" value="ECO:0007669"/>
    <property type="project" value="UniProtKB-KW"/>
</dbReference>
<dbReference type="InterPro" id="IPR003656">
    <property type="entry name" value="Znf_BED"/>
</dbReference>
<keyword evidence="9" id="KW-0539">Nucleus</keyword>
<evidence type="ECO:0000256" key="3">
    <source>
        <dbReference type="ARBA" id="ARBA00022723"/>
    </source>
</evidence>
<dbReference type="AlphaFoldDB" id="A0A9Q0HVZ8"/>
<evidence type="ECO:0000256" key="5">
    <source>
        <dbReference type="ARBA" id="ARBA00022833"/>
    </source>
</evidence>
<protein>
    <recommendedName>
        <fullName evidence="12">BED-type domain-containing protein</fullName>
    </recommendedName>
</protein>
<keyword evidence="14" id="KW-1185">Reference proteome</keyword>
<evidence type="ECO:0000256" key="10">
    <source>
        <dbReference type="PROSITE-ProRule" id="PRU00027"/>
    </source>
</evidence>
<feature type="compositionally biased region" description="Basic and acidic residues" evidence="11">
    <location>
        <begin position="31"/>
        <end position="43"/>
    </location>
</feature>
<dbReference type="Pfam" id="PF14372">
    <property type="entry name" value="hAT-like_RNase-H"/>
    <property type="match status" value="1"/>
</dbReference>
<keyword evidence="8" id="KW-0804">Transcription</keyword>
<dbReference type="InterPro" id="IPR036236">
    <property type="entry name" value="Znf_C2H2_sf"/>
</dbReference>
<evidence type="ECO:0000313" key="13">
    <source>
        <dbReference type="EMBL" id="KAJ1700466.1"/>
    </source>
</evidence>
<dbReference type="GO" id="GO:0005634">
    <property type="term" value="C:nucleus"/>
    <property type="evidence" value="ECO:0007669"/>
    <property type="project" value="UniProtKB-SubCell"/>
</dbReference>
<dbReference type="GO" id="GO:0009791">
    <property type="term" value="P:post-embryonic development"/>
    <property type="evidence" value="ECO:0007669"/>
    <property type="project" value="UniProtKB-ARBA"/>
</dbReference>
<keyword evidence="6" id="KW-0805">Transcription regulation</keyword>
<dbReference type="SMART" id="SM00614">
    <property type="entry name" value="ZnF_BED"/>
    <property type="match status" value="1"/>
</dbReference>
<sequence>MADPGSDVSEPDLEYEAEDDMGLDPNYTPEEIERIQNEARNADNVDTQGPAATDAAAPQGEDVGNKKKRKFREVMTAEVWKHFTKGEVQDDGFYNAVCKYCGHVYQMGNQRGTGSMRHHYKKGCKKRPNRNQRDKLQKMLQTSNVAGENKVVAWQFNQATCRRNLAIMVIVHEYPFNCVTHHYFREFLKELQPQFKLISRNTLRSDCIDIYDEEKELLYEELGKLNCKMSFSTDLWTNNSGDRGFMALTCHYIDDSWKIRKRIINFAPLPSPHTGKHIAEAFFSMLVMWNLDKKAFSLVVDNASSNDACIRELLNGPMRDALPADGSVFHQRCGCHILNLIVQDGISVVADEIKKIRETMKYLRHSQARMERFELAASQAKVPFKKPAWDVQTRWNSTYLMLELALQLRHAIDRYATLDKHYTMKLDDLEWEAMEALMDCLKVFYTATLKFSGTKYPTLNYFFPEFCDVFVSIKNMEKSAYPFIVLMAQKMLPKWERYWTSGNTLLAIACVMDPRCKLTVVEYYFKLIYPGDYGWYMQNLNACINALFKEYLEAYSTSLQSQTDGSSGTQSQSQRRQTCGESSSATVTNIRAGLKILLAEKKTAEPVKSELEQYLSEPLDGTALEEKFDILAWWKLKVHTYPVLARLTRDILAVPASTVASESTFSTSGRTLSVVRNSLNDESIEALICAQDWLHSKVTEKGGEVGAPLWASADTTSDDTICGSQA</sequence>
<dbReference type="Pfam" id="PF02892">
    <property type="entry name" value="zf-BED"/>
    <property type="match status" value="1"/>
</dbReference>